<dbReference type="EMBL" id="HG994360">
    <property type="protein sequence ID" value="CAF2089333.1"/>
    <property type="molecule type" value="Genomic_DNA"/>
</dbReference>
<feature type="non-terminal residue" evidence="1">
    <location>
        <position position="1"/>
    </location>
</feature>
<accession>A0A816SUP3</accession>
<sequence>QGADLLRRGATRHDASSFTILETLMNHKANIRALFQSNGWILSQTTAKPEERREVKCCVLEDGYLEFTI</sequence>
<reference evidence="1" key="1">
    <citation type="submission" date="2021-01" db="EMBL/GenBank/DDBJ databases">
        <authorList>
            <consortium name="Genoscope - CEA"/>
            <person name="William W."/>
        </authorList>
    </citation>
    <scope>NUCLEOTIDE SEQUENCE</scope>
</reference>
<gene>
    <name evidence="1" type="ORF">DARMORV10_A06P37410.1</name>
</gene>
<organism evidence="1">
    <name type="scientific">Brassica napus</name>
    <name type="common">Rape</name>
    <dbReference type="NCBI Taxonomy" id="3708"/>
    <lineage>
        <taxon>Eukaryota</taxon>
        <taxon>Viridiplantae</taxon>
        <taxon>Streptophyta</taxon>
        <taxon>Embryophyta</taxon>
        <taxon>Tracheophyta</taxon>
        <taxon>Spermatophyta</taxon>
        <taxon>Magnoliopsida</taxon>
        <taxon>eudicotyledons</taxon>
        <taxon>Gunneridae</taxon>
        <taxon>Pentapetalae</taxon>
        <taxon>rosids</taxon>
        <taxon>malvids</taxon>
        <taxon>Brassicales</taxon>
        <taxon>Brassicaceae</taxon>
        <taxon>Brassiceae</taxon>
        <taxon>Brassica</taxon>
    </lineage>
</organism>
<evidence type="ECO:0000313" key="1">
    <source>
        <dbReference type="EMBL" id="CAF2089333.1"/>
    </source>
</evidence>
<dbReference type="Proteomes" id="UP001295469">
    <property type="component" value="Chromosome A06"/>
</dbReference>
<name>A0A816SUP3_BRANA</name>
<dbReference type="AlphaFoldDB" id="A0A816SUP3"/>
<protein>
    <submittedName>
        <fullName evidence="1">(rape) hypothetical protein</fullName>
    </submittedName>
</protein>
<proteinExistence type="predicted"/>